<protein>
    <recommendedName>
        <fullName evidence="2">Copper type II ascorbate-dependent monooxygenase C-terminal domain-containing protein</fullName>
    </recommendedName>
</protein>
<keyword evidence="1" id="KW-1015">Disulfide bond</keyword>
<name>A0A7R9Q108_9ACAR</name>
<evidence type="ECO:0000313" key="3">
    <source>
        <dbReference type="EMBL" id="CAD7627649.1"/>
    </source>
</evidence>
<sequence length="248" mass="28188">MIEAFGNFNLCRYIHDLLIYGCDPRDSHLHVGQVVDCGDAAHVSTTIGRCFRPFVMLEVMSKQGNSWRLPDDQAFPIGLPETMVVNLMTHFHHSDPAIWGRQLEWTVRLWHSDPVRPKELQMLVMGVNFDAGLLIPAGRKRFVNAGHCGGKCLNRHNIRDLHELAPVVLAREVHIEPDDTLTVECTYDSTRYNRTKTILYSVSRPDDEMCNVALYTHPAVYHDHSHLCLSGHGQDFLRRISGFDNCTG</sequence>
<dbReference type="AlphaFoldDB" id="A0A7R9Q108"/>
<dbReference type="EMBL" id="OC859495">
    <property type="protein sequence ID" value="CAD7627649.1"/>
    <property type="molecule type" value="Genomic_DNA"/>
</dbReference>
<dbReference type="InterPro" id="IPR000945">
    <property type="entry name" value="DBH-like"/>
</dbReference>
<dbReference type="PANTHER" id="PTHR10157:SF23">
    <property type="entry name" value="MOXD1 HOMOLOG 1"/>
    <property type="match status" value="1"/>
</dbReference>
<dbReference type="Gene3D" id="2.60.120.230">
    <property type="match status" value="1"/>
</dbReference>
<reference evidence="3" key="1">
    <citation type="submission" date="2020-11" db="EMBL/GenBank/DDBJ databases">
        <authorList>
            <person name="Tran Van P."/>
        </authorList>
    </citation>
    <scope>NUCLEOTIDE SEQUENCE</scope>
</reference>
<dbReference type="PANTHER" id="PTHR10157">
    <property type="entry name" value="DOPAMINE BETA HYDROXYLASE RELATED"/>
    <property type="match status" value="1"/>
</dbReference>
<dbReference type="Pfam" id="PF03712">
    <property type="entry name" value="Cu2_monoox_C"/>
    <property type="match status" value="1"/>
</dbReference>
<dbReference type="InterPro" id="IPR014784">
    <property type="entry name" value="Cu2_ascorb_mOase-like_C"/>
</dbReference>
<dbReference type="GO" id="GO:0042420">
    <property type="term" value="P:dopamine catabolic process"/>
    <property type="evidence" value="ECO:0007669"/>
    <property type="project" value="TreeGrafter"/>
</dbReference>
<evidence type="ECO:0000256" key="1">
    <source>
        <dbReference type="ARBA" id="ARBA00023157"/>
    </source>
</evidence>
<gene>
    <name evidence="3" type="ORF">OSB1V03_LOCUS8074</name>
</gene>
<dbReference type="InterPro" id="IPR008977">
    <property type="entry name" value="PHM/PNGase_F_dom_sf"/>
</dbReference>
<accession>A0A7R9Q108</accession>
<dbReference type="GO" id="GO:0030667">
    <property type="term" value="C:secretory granule membrane"/>
    <property type="evidence" value="ECO:0007669"/>
    <property type="project" value="TreeGrafter"/>
</dbReference>
<dbReference type="Proteomes" id="UP000759131">
    <property type="component" value="Unassembled WGS sequence"/>
</dbReference>
<dbReference type="GO" id="GO:0042421">
    <property type="term" value="P:norepinephrine biosynthetic process"/>
    <property type="evidence" value="ECO:0007669"/>
    <property type="project" value="TreeGrafter"/>
</dbReference>
<organism evidence="3">
    <name type="scientific">Medioppia subpectinata</name>
    <dbReference type="NCBI Taxonomy" id="1979941"/>
    <lineage>
        <taxon>Eukaryota</taxon>
        <taxon>Metazoa</taxon>
        <taxon>Ecdysozoa</taxon>
        <taxon>Arthropoda</taxon>
        <taxon>Chelicerata</taxon>
        <taxon>Arachnida</taxon>
        <taxon>Acari</taxon>
        <taxon>Acariformes</taxon>
        <taxon>Sarcoptiformes</taxon>
        <taxon>Oribatida</taxon>
        <taxon>Brachypylina</taxon>
        <taxon>Oppioidea</taxon>
        <taxon>Oppiidae</taxon>
        <taxon>Medioppia</taxon>
    </lineage>
</organism>
<evidence type="ECO:0000313" key="4">
    <source>
        <dbReference type="Proteomes" id="UP000759131"/>
    </source>
</evidence>
<dbReference type="GO" id="GO:0006589">
    <property type="term" value="P:octopamine biosynthetic process"/>
    <property type="evidence" value="ECO:0007669"/>
    <property type="project" value="TreeGrafter"/>
</dbReference>
<evidence type="ECO:0000259" key="2">
    <source>
        <dbReference type="Pfam" id="PF03712"/>
    </source>
</evidence>
<dbReference type="SUPFAM" id="SSF49742">
    <property type="entry name" value="PHM/PNGase F"/>
    <property type="match status" value="1"/>
</dbReference>
<keyword evidence="4" id="KW-1185">Reference proteome</keyword>
<dbReference type="GO" id="GO:0005615">
    <property type="term" value="C:extracellular space"/>
    <property type="evidence" value="ECO:0007669"/>
    <property type="project" value="TreeGrafter"/>
</dbReference>
<dbReference type="EMBL" id="CAJPIZ010004920">
    <property type="protein sequence ID" value="CAG2108079.1"/>
    <property type="molecule type" value="Genomic_DNA"/>
</dbReference>
<dbReference type="InterPro" id="IPR024548">
    <property type="entry name" value="Cu2_monoox_C"/>
</dbReference>
<proteinExistence type="predicted"/>
<dbReference type="GO" id="GO:0004500">
    <property type="term" value="F:dopamine beta-monooxygenase activity"/>
    <property type="evidence" value="ECO:0007669"/>
    <property type="project" value="InterPro"/>
</dbReference>
<feature type="domain" description="Copper type II ascorbate-dependent monooxygenase C-terminal" evidence="2">
    <location>
        <begin position="168"/>
        <end position="220"/>
    </location>
</feature>